<evidence type="ECO:0000313" key="1">
    <source>
        <dbReference type="EMBL" id="KAG5626164.1"/>
    </source>
</evidence>
<protein>
    <submittedName>
        <fullName evidence="1">Uncharacterized protein</fullName>
    </submittedName>
</protein>
<reference evidence="1 2" key="1">
    <citation type="submission" date="2020-09" db="EMBL/GenBank/DDBJ databases">
        <title>De no assembly of potato wild relative species, Solanum commersonii.</title>
        <authorList>
            <person name="Cho K."/>
        </authorList>
    </citation>
    <scope>NUCLEOTIDE SEQUENCE [LARGE SCALE GENOMIC DNA]</scope>
    <source>
        <strain evidence="1">LZ3.2</strain>
        <tissue evidence="1">Leaf</tissue>
    </source>
</reference>
<comment type="caution">
    <text evidence="1">The sequence shown here is derived from an EMBL/GenBank/DDBJ whole genome shotgun (WGS) entry which is preliminary data.</text>
</comment>
<dbReference type="AlphaFoldDB" id="A0A9J6AP88"/>
<sequence length="166" mass="18442">MDLSNVLYPFIHSYIENASVMNQPQPKVNNYTDATQLVIGPKRSNKIGRPSPRAEQYFTYLGFSEKEWLPLAPFYLDGAANGCIATNNFLTGNTSPRKLALHFLPLDVDSSDNDKGDAALSFDESTLVFDDLVASDSETVDDCIQTSLQECVVHDFPFGLTMEYSD</sequence>
<dbReference type="EMBL" id="JACXVP010000002">
    <property type="protein sequence ID" value="KAG5626164.1"/>
    <property type="molecule type" value="Genomic_DNA"/>
</dbReference>
<name>A0A9J6AP88_SOLCO</name>
<dbReference type="Proteomes" id="UP000824120">
    <property type="component" value="Chromosome 2"/>
</dbReference>
<proteinExistence type="predicted"/>
<accession>A0A9J6AP88</accession>
<keyword evidence="2" id="KW-1185">Reference proteome</keyword>
<evidence type="ECO:0000313" key="2">
    <source>
        <dbReference type="Proteomes" id="UP000824120"/>
    </source>
</evidence>
<gene>
    <name evidence="1" type="ORF">H5410_011382</name>
</gene>
<organism evidence="1 2">
    <name type="scientific">Solanum commersonii</name>
    <name type="common">Commerson's wild potato</name>
    <name type="synonym">Commerson's nightshade</name>
    <dbReference type="NCBI Taxonomy" id="4109"/>
    <lineage>
        <taxon>Eukaryota</taxon>
        <taxon>Viridiplantae</taxon>
        <taxon>Streptophyta</taxon>
        <taxon>Embryophyta</taxon>
        <taxon>Tracheophyta</taxon>
        <taxon>Spermatophyta</taxon>
        <taxon>Magnoliopsida</taxon>
        <taxon>eudicotyledons</taxon>
        <taxon>Gunneridae</taxon>
        <taxon>Pentapetalae</taxon>
        <taxon>asterids</taxon>
        <taxon>lamiids</taxon>
        <taxon>Solanales</taxon>
        <taxon>Solanaceae</taxon>
        <taxon>Solanoideae</taxon>
        <taxon>Solaneae</taxon>
        <taxon>Solanum</taxon>
    </lineage>
</organism>